<dbReference type="Pfam" id="PF23014">
    <property type="entry name" value="PH_Tiam1"/>
    <property type="match status" value="1"/>
</dbReference>
<dbReference type="PROSITE" id="PS00741">
    <property type="entry name" value="DH_1"/>
    <property type="match status" value="1"/>
</dbReference>
<dbReference type="GO" id="GO:0005886">
    <property type="term" value="C:plasma membrane"/>
    <property type="evidence" value="ECO:0007669"/>
    <property type="project" value="TreeGrafter"/>
</dbReference>
<evidence type="ECO:0000259" key="6">
    <source>
        <dbReference type="PROSITE" id="PS50898"/>
    </source>
</evidence>
<keyword evidence="2" id="KW-0677">Repeat</keyword>
<proteinExistence type="predicted"/>
<dbReference type="SUPFAM" id="SSF50729">
    <property type="entry name" value="PH domain-like"/>
    <property type="match status" value="2"/>
</dbReference>
<name>A0A673YE01_SALTR</name>
<dbReference type="InterPro" id="IPR040655">
    <property type="entry name" value="TIAM1_CC-Ex"/>
</dbReference>
<dbReference type="GO" id="GO:0007264">
    <property type="term" value="P:small GTPase-mediated signal transduction"/>
    <property type="evidence" value="ECO:0007669"/>
    <property type="project" value="InterPro"/>
</dbReference>
<dbReference type="Pfam" id="PF00169">
    <property type="entry name" value="PH"/>
    <property type="match status" value="1"/>
</dbReference>
<feature type="region of interest" description="Disordered" evidence="3">
    <location>
        <begin position="1"/>
        <end position="67"/>
    </location>
</feature>
<dbReference type="PANTHER" id="PTHR46001:SF4">
    <property type="entry name" value="T-LYMPHOMA INVASION AND METASTASIS-INDUCING PROTEIN 1 ISOFORM X1"/>
    <property type="match status" value="1"/>
</dbReference>
<dbReference type="InterPro" id="IPR000219">
    <property type="entry name" value="DH_dom"/>
</dbReference>
<protein>
    <submittedName>
        <fullName evidence="7">TIAM Rac1 associated GEF 1</fullName>
    </submittedName>
</protein>
<dbReference type="Gene3D" id="1.20.900.10">
    <property type="entry name" value="Dbl homology (DH) domain"/>
    <property type="match status" value="1"/>
</dbReference>
<dbReference type="GO" id="GO:0005085">
    <property type="term" value="F:guanyl-nucleotide exchange factor activity"/>
    <property type="evidence" value="ECO:0007669"/>
    <property type="project" value="UniProtKB-KW"/>
</dbReference>
<reference evidence="7" key="1">
    <citation type="submission" date="2025-08" db="UniProtKB">
        <authorList>
            <consortium name="Ensembl"/>
        </authorList>
    </citation>
    <scope>IDENTIFICATION</scope>
</reference>
<feature type="compositionally biased region" description="Low complexity" evidence="3">
    <location>
        <begin position="1419"/>
        <end position="1430"/>
    </location>
</feature>
<dbReference type="InterPro" id="IPR003116">
    <property type="entry name" value="RBD_dom"/>
</dbReference>
<dbReference type="GO" id="GO:0005829">
    <property type="term" value="C:cytosol"/>
    <property type="evidence" value="ECO:0007669"/>
    <property type="project" value="TreeGrafter"/>
</dbReference>
<dbReference type="InterPro" id="IPR055230">
    <property type="entry name" value="PH_Tiam1/2"/>
</dbReference>
<dbReference type="InterPro" id="IPR035899">
    <property type="entry name" value="DBL_dom_sf"/>
</dbReference>
<dbReference type="InterPro" id="IPR001849">
    <property type="entry name" value="PH_domain"/>
</dbReference>
<feature type="compositionally biased region" description="Basic and acidic residues" evidence="3">
    <location>
        <begin position="1351"/>
        <end position="1372"/>
    </location>
</feature>
<feature type="compositionally biased region" description="Basic and acidic residues" evidence="3">
    <location>
        <begin position="250"/>
        <end position="263"/>
    </location>
</feature>
<keyword evidence="1" id="KW-0344">Guanine-nucleotide releasing factor</keyword>
<dbReference type="Gene3D" id="6.10.140.680">
    <property type="match status" value="1"/>
</dbReference>
<dbReference type="Ensembl" id="ENSSTUT00000034098.1">
    <property type="protein sequence ID" value="ENSSTUP00000032637.1"/>
    <property type="gene ID" value="ENSSTUG00000013440.1"/>
</dbReference>
<sequence length="1478" mass="164320">MGNVESQNGDQAFYGTQHGYLSRKHMSRSLRISKHQSSSGSTRCGKAEHRNSQTSTRSSSTPSIPQSLADHALEPFNQTNVLSDFSPIWVDRMAMNLRPVSFHTHLDNPSVGPHLDNPSVGGLGLYNNTGEGTYLQKTRDGPREPQEPREGVSFKKKRSKSADMWREHSLEFSLSDLSQEHLTSTEEIIDTEEADDRDFPDCEGLLGLVSPEGLEGVDAAGRANSLDQLYGGQKTPTRRPVARYAKWHHDANRDAREGEDDKMLSPSEEDGNSYGAYTLPCRRSHCLSEGLTNHQTASCNTMQGRRAQTIQDVTAGEGSEYEDSGIDGVTAEGVEHQSRRYKTMSMSFSVCSAAGRSLFAGSDSGSSSGGAPSEGIQGVYENFRQELEMSSCQTESLEEAGSALSDEQSVMSSAYQSDPLLSVAQGTVRKAGRLAVKNFLVHKKNKKVESATRRKWKSYWVCLKGCTLFFYETDGRSGIDHNSAPKHAVWAENSIVQAVPEHPKKDFVFCLSNSLGDAFLFQTCSQTELENWITAIHSACAAAVARQHHREDTVRLLRAEIKKLEQKIDMDEKMKKMGDMQLSAVTDAKKRKTILDQIFLWEQNLEQFHMGLFRFRCYLASLQGGELPNPKRLLAVASRPTKLAMGRLGIFSVSSFHALVAARTESGVRRRTQAMSRSSSSKRKSRFSSLWGLDTTSKKKTHPTINQVFADGEEPVKKPLDGIYDVDTKSHEGTAKSLPQVNSDSHMTDSDIWVPDHLTPSWVCLPNDQPVLAIIQPGESALDVLETICKAHRLDPAKHYLRLKFLIENQLQFYIPKPEDDVCDLVRVCVCVCVCVRVCVCVTEQVAAFCRSLHDMNPSECATSSSSPSLESPFPPPATGTATATRQLSDADKLRKVICELVETERTYVKDLHCLIGRYLTPLQKETCLTQDELDILIGNLPEMVEFQVEFLKTLEDGTRLVPDLEKLERVDQFKKILFSLGGSFLYYADRFKIYSAFCASHTKVPKVLVKAKTDADFKAFLEERNPKQQHSSTLESYLIKPIQRVLKYPLLLRELYSLTDPDSEEHYHLNVAMTAMNKVASHINEMQKIHEEFGLVFDQLIAEQSGDKKEVADLSMGDLLLHTSVAWINPPSSLGKWKKEPQLAAFIFKTAVVFVCKDGSKQKKKMGGSHRASSVSSEDKDPFRFRHMISTDTLQVRALNNQGTGSAACEIVHVKSESEGRPERIFHLCCSSVDSKKDFLKTVHSILRDKQRRQLMKTESLPPNQQYVPFGGKRLCALKGARPAMNRAVSDPARTLGRRKLVRNRFTIDTDIVFDGEPDQDSPLSPLSPEEPEGQGQKEGQGRGEVQAGDTDRWVEEQFDLERGGDVKETDILSDDDDFCQSVGGPSTEPPSTTDLEGPVGALSLGEECKEVGPKHLQPQGATGTTTPGMRLSHLGKQCPLVGVSVDDQGSRGETKDIWVRREDCPPDSSEITDVFH</sequence>
<dbReference type="FunFam" id="2.30.29.30:FF:000065">
    <property type="entry name" value="T cell lymphoma invasion and metastasis 1"/>
    <property type="match status" value="1"/>
</dbReference>
<feature type="compositionally biased region" description="Basic and acidic residues" evidence="3">
    <location>
        <begin position="137"/>
        <end position="153"/>
    </location>
</feature>
<feature type="compositionally biased region" description="Polar residues" evidence="3">
    <location>
        <begin position="1"/>
        <end position="10"/>
    </location>
</feature>
<dbReference type="InParanoid" id="A0A673YE01"/>
<evidence type="ECO:0000313" key="8">
    <source>
        <dbReference type="Proteomes" id="UP000472277"/>
    </source>
</evidence>
<feature type="compositionally biased region" description="Basic residues" evidence="3">
    <location>
        <begin position="21"/>
        <end position="34"/>
    </location>
</feature>
<feature type="region of interest" description="Disordered" evidence="3">
    <location>
        <begin position="1414"/>
        <end position="1435"/>
    </location>
</feature>
<dbReference type="CDD" id="cd01255">
    <property type="entry name" value="PH2_Tiam1_2"/>
    <property type="match status" value="1"/>
</dbReference>
<dbReference type="SMART" id="SM00325">
    <property type="entry name" value="RhoGEF"/>
    <property type="match status" value="1"/>
</dbReference>
<feature type="region of interest" description="Disordered" evidence="3">
    <location>
        <begin position="864"/>
        <end position="885"/>
    </location>
</feature>
<dbReference type="Proteomes" id="UP000472277">
    <property type="component" value="Chromosome 26"/>
</dbReference>
<feature type="region of interest" description="Disordered" evidence="3">
    <location>
        <begin position="1313"/>
        <end position="1401"/>
    </location>
</feature>
<accession>A0A673YE01</accession>
<evidence type="ECO:0000256" key="3">
    <source>
        <dbReference type="SAM" id="MobiDB-lite"/>
    </source>
</evidence>
<dbReference type="FunFam" id="1.20.900.10:FF:000012">
    <property type="entry name" value="T cell lymphoma invasion and metastasis 1"/>
    <property type="match status" value="1"/>
</dbReference>
<evidence type="ECO:0000313" key="7">
    <source>
        <dbReference type="Ensembl" id="ENSSTUP00000032637.1"/>
    </source>
</evidence>
<feature type="compositionally biased region" description="Low complexity" evidence="3">
    <location>
        <begin position="52"/>
        <end position="67"/>
    </location>
</feature>
<organism evidence="7 8">
    <name type="scientific">Salmo trutta</name>
    <name type="common">Brown trout</name>
    <dbReference type="NCBI Taxonomy" id="8032"/>
    <lineage>
        <taxon>Eukaryota</taxon>
        <taxon>Metazoa</taxon>
        <taxon>Chordata</taxon>
        <taxon>Craniata</taxon>
        <taxon>Vertebrata</taxon>
        <taxon>Euteleostomi</taxon>
        <taxon>Actinopterygii</taxon>
        <taxon>Neopterygii</taxon>
        <taxon>Teleostei</taxon>
        <taxon>Protacanthopterygii</taxon>
        <taxon>Salmoniformes</taxon>
        <taxon>Salmonidae</taxon>
        <taxon>Salmoninae</taxon>
        <taxon>Salmo</taxon>
    </lineage>
</organism>
<dbReference type="SUPFAM" id="SSF48065">
    <property type="entry name" value="DBL homology domain (DH-domain)"/>
    <property type="match status" value="1"/>
</dbReference>
<evidence type="ECO:0000256" key="1">
    <source>
        <dbReference type="ARBA" id="ARBA00022658"/>
    </source>
</evidence>
<dbReference type="Pfam" id="PF00621">
    <property type="entry name" value="RhoGEF"/>
    <property type="match status" value="1"/>
</dbReference>
<dbReference type="Pfam" id="PF02196">
    <property type="entry name" value="RBD"/>
    <property type="match status" value="1"/>
</dbReference>
<dbReference type="CDD" id="cd00160">
    <property type="entry name" value="RhoGEF"/>
    <property type="match status" value="1"/>
</dbReference>
<feature type="region of interest" description="Disordered" evidence="3">
    <location>
        <begin position="113"/>
        <end position="160"/>
    </location>
</feature>
<dbReference type="CDD" id="cd01230">
    <property type="entry name" value="PH1_Tiam1_2"/>
    <property type="match status" value="1"/>
</dbReference>
<dbReference type="OMA" id="ICLERHI"/>
<feature type="region of interest" description="Disordered" evidence="3">
    <location>
        <begin position="250"/>
        <end position="272"/>
    </location>
</feature>
<dbReference type="Pfam" id="PF18385">
    <property type="entry name" value="Tiam_CC_Ex"/>
    <property type="match status" value="1"/>
</dbReference>
<dbReference type="SMART" id="SM00233">
    <property type="entry name" value="PH"/>
    <property type="match status" value="2"/>
</dbReference>
<evidence type="ECO:0000259" key="4">
    <source>
        <dbReference type="PROSITE" id="PS50003"/>
    </source>
</evidence>
<reference evidence="7" key="2">
    <citation type="submission" date="2025-09" db="UniProtKB">
        <authorList>
            <consortium name="Ensembl"/>
        </authorList>
    </citation>
    <scope>IDENTIFICATION</scope>
</reference>
<dbReference type="PANTHER" id="PTHR46001">
    <property type="entry name" value="TIAM (MAMMALIAN TUMOR INVASION AND METASTASIS FACTOR) HOMOLOG"/>
    <property type="match status" value="1"/>
</dbReference>
<dbReference type="Gene3D" id="2.30.29.30">
    <property type="entry name" value="Pleckstrin-homology domain (PH domain)/Phosphotyrosine-binding domain (PTB)"/>
    <property type="match status" value="2"/>
</dbReference>
<dbReference type="InterPro" id="IPR011993">
    <property type="entry name" value="PH-like_dom_sf"/>
</dbReference>
<gene>
    <name evidence="7" type="primary">TIAM1</name>
    <name evidence="7" type="synonym">LOC115163807</name>
</gene>
<dbReference type="SMART" id="SM00455">
    <property type="entry name" value="RBD"/>
    <property type="match status" value="1"/>
</dbReference>
<feature type="domain" description="DH" evidence="5">
    <location>
        <begin position="893"/>
        <end position="1087"/>
    </location>
</feature>
<keyword evidence="8" id="KW-1185">Reference proteome</keyword>
<dbReference type="PROSITE" id="PS50898">
    <property type="entry name" value="RBD"/>
    <property type="match status" value="1"/>
</dbReference>
<evidence type="ECO:0000256" key="2">
    <source>
        <dbReference type="ARBA" id="ARBA00022737"/>
    </source>
</evidence>
<dbReference type="PROSITE" id="PS50003">
    <property type="entry name" value="PH_DOMAIN"/>
    <property type="match status" value="1"/>
</dbReference>
<evidence type="ECO:0000259" key="5">
    <source>
        <dbReference type="PROSITE" id="PS50010"/>
    </source>
</evidence>
<dbReference type="GeneTree" id="ENSGT00940000156294"/>
<dbReference type="PROSITE" id="PS50010">
    <property type="entry name" value="DH_2"/>
    <property type="match status" value="1"/>
</dbReference>
<feature type="domain" description="PH" evidence="4">
    <location>
        <begin position="433"/>
        <end position="541"/>
    </location>
</feature>
<feature type="domain" description="RBD" evidence="6">
    <location>
        <begin position="759"/>
        <end position="826"/>
    </location>
</feature>
<dbReference type="InterPro" id="IPR001331">
    <property type="entry name" value="GDS_CDC24_CS"/>
</dbReference>
<dbReference type="InterPro" id="IPR043537">
    <property type="entry name" value="Tiam1/Tiam2/Sif"/>
</dbReference>